<organism evidence="1 2">
    <name type="scientific">Cinchona calisaya</name>
    <dbReference type="NCBI Taxonomy" id="153742"/>
    <lineage>
        <taxon>Eukaryota</taxon>
        <taxon>Viridiplantae</taxon>
        <taxon>Streptophyta</taxon>
        <taxon>Embryophyta</taxon>
        <taxon>Tracheophyta</taxon>
        <taxon>Spermatophyta</taxon>
        <taxon>Magnoliopsida</taxon>
        <taxon>eudicotyledons</taxon>
        <taxon>Gunneridae</taxon>
        <taxon>Pentapetalae</taxon>
        <taxon>asterids</taxon>
        <taxon>lamiids</taxon>
        <taxon>Gentianales</taxon>
        <taxon>Rubiaceae</taxon>
        <taxon>Cinchonoideae</taxon>
        <taxon>Cinchoneae</taxon>
        <taxon>Cinchona</taxon>
    </lineage>
</organism>
<keyword evidence="2" id="KW-1185">Reference proteome</keyword>
<name>A0ABD2YWN2_9GENT</name>
<sequence>MEGGAGSSKEPSIPYLNRTPTEEEVFQLELLQIEKQKGQLAELIRPLSHSLNPCLIDQTNDNTIVPVDNFNGASILGTKEVYKEPSNSRVLVEQPPIIPASLVVANGDLSVISGEDDQIESQNQEEDLEVQNLNSNNENDEEIVVVVVELLDVAKRKV</sequence>
<evidence type="ECO:0000313" key="1">
    <source>
        <dbReference type="EMBL" id="KAL3510430.1"/>
    </source>
</evidence>
<dbReference type="Proteomes" id="UP001630127">
    <property type="component" value="Unassembled WGS sequence"/>
</dbReference>
<gene>
    <name evidence="1" type="ORF">ACH5RR_029831</name>
</gene>
<accession>A0ABD2YWN2</accession>
<dbReference type="AlphaFoldDB" id="A0ABD2YWN2"/>
<reference evidence="1 2" key="1">
    <citation type="submission" date="2024-11" db="EMBL/GenBank/DDBJ databases">
        <title>A near-complete genome assembly of Cinchona calisaya.</title>
        <authorList>
            <person name="Lian D.C."/>
            <person name="Zhao X.W."/>
            <person name="Wei L."/>
        </authorList>
    </citation>
    <scope>NUCLEOTIDE SEQUENCE [LARGE SCALE GENOMIC DNA]</scope>
    <source>
        <tissue evidence="1">Nenye</tissue>
    </source>
</reference>
<comment type="caution">
    <text evidence="1">The sequence shown here is derived from an EMBL/GenBank/DDBJ whole genome shotgun (WGS) entry which is preliminary data.</text>
</comment>
<dbReference type="EMBL" id="JBJUIK010000012">
    <property type="protein sequence ID" value="KAL3510430.1"/>
    <property type="molecule type" value="Genomic_DNA"/>
</dbReference>
<proteinExistence type="predicted"/>
<evidence type="ECO:0000313" key="2">
    <source>
        <dbReference type="Proteomes" id="UP001630127"/>
    </source>
</evidence>
<protein>
    <submittedName>
        <fullName evidence="1">Uncharacterized protein</fullName>
    </submittedName>
</protein>